<evidence type="ECO:0000256" key="6">
    <source>
        <dbReference type="ARBA" id="ARBA00022741"/>
    </source>
</evidence>
<evidence type="ECO:0000256" key="8">
    <source>
        <dbReference type="ARBA" id="ARBA00022970"/>
    </source>
</evidence>
<evidence type="ECO:0000259" key="10">
    <source>
        <dbReference type="PROSITE" id="PS50893"/>
    </source>
</evidence>
<evidence type="ECO:0000313" key="12">
    <source>
        <dbReference type="EMBL" id="MDN4576879.1"/>
    </source>
</evidence>
<dbReference type="Gene3D" id="3.40.50.300">
    <property type="entry name" value="P-loop containing nucleotide triphosphate hydrolases"/>
    <property type="match status" value="1"/>
</dbReference>
<dbReference type="EMBL" id="QAIC01000027">
    <property type="protein sequence ID" value="MDN4572272.1"/>
    <property type="molecule type" value="Genomic_DNA"/>
</dbReference>
<accession>A0AAW7MHN7</accession>
<dbReference type="GO" id="GO:0015424">
    <property type="term" value="F:ABC-type amino acid transporter activity"/>
    <property type="evidence" value="ECO:0007669"/>
    <property type="project" value="InterPro"/>
</dbReference>
<dbReference type="Proteomes" id="UP001172791">
    <property type="component" value="Unassembled WGS sequence"/>
</dbReference>
<dbReference type="PANTHER" id="PTHR43166">
    <property type="entry name" value="AMINO ACID IMPORT ATP-BINDING PROTEIN"/>
    <property type="match status" value="1"/>
</dbReference>
<sequence>MICDPVTTSANALLDVRNVTKRYGDTEVLKGVSLRVHAREVVGIIGSSGSGKSTLLRCINFLEPPTSGEILLDGERIGVSERRNDRNVALSDRQLSLQRRDIAMVFQRFNLWPHRTILENVIEALVTVHRVPRAKAVDIGMAQLARVSLTEKANAYPNQLSGGQQQRVGIARALAVSPKLILFDEPTSALDPELVGTVLDTMSSLAAEGLTMVVVTHEMSFAREICDKILFVDQGVVADEGPPAHIFGKTTNRRTLTFLDRYLNAERSVRSGDVERPTNVHLV</sequence>
<dbReference type="EMBL" id="QAID01000027">
    <property type="protein sequence ID" value="MDN4576879.1"/>
    <property type="molecule type" value="Genomic_DNA"/>
</dbReference>
<keyword evidence="4" id="KW-1003">Cell membrane</keyword>
<protein>
    <recommendedName>
        <fullName evidence="10">ABC transporter domain-containing protein</fullName>
    </recommendedName>
</protein>
<evidence type="ECO:0000256" key="2">
    <source>
        <dbReference type="ARBA" id="ARBA00005417"/>
    </source>
</evidence>
<dbReference type="RefSeq" id="WP_301233543.1">
    <property type="nucleotide sequence ID" value="NZ_QAIC01000027.1"/>
</dbReference>
<dbReference type="PIRSF" id="PIRSF039085">
    <property type="entry name" value="ABC_ATPase_HisP"/>
    <property type="match status" value="1"/>
</dbReference>
<reference evidence="11" key="1">
    <citation type="submission" date="2018-04" db="EMBL/GenBank/DDBJ databases">
        <authorList>
            <person name="Jy Z."/>
        </authorList>
    </citation>
    <scope>NUCLEOTIDE SEQUENCE</scope>
    <source>
        <strain evidence="12">AS13</strain>
        <strain evidence="11">LA18</strain>
    </source>
</reference>
<evidence type="ECO:0000256" key="9">
    <source>
        <dbReference type="ARBA" id="ARBA00023136"/>
    </source>
</evidence>
<keyword evidence="5" id="KW-0997">Cell inner membrane</keyword>
<keyword evidence="3" id="KW-0813">Transport</keyword>
<dbReference type="InterPro" id="IPR003439">
    <property type="entry name" value="ABC_transporter-like_ATP-bd"/>
</dbReference>
<comment type="similarity">
    <text evidence="2">Belongs to the ABC transporter superfamily.</text>
</comment>
<keyword evidence="13" id="KW-1185">Reference proteome</keyword>
<comment type="subcellular location">
    <subcellularLocation>
        <location evidence="1">Cell membrane</location>
        <topology evidence="1">Peripheral membrane protein</topology>
    </subcellularLocation>
</comment>
<dbReference type="InterPro" id="IPR017871">
    <property type="entry name" value="ABC_transporter-like_CS"/>
</dbReference>
<proteinExistence type="inferred from homology"/>
<feature type="domain" description="ABC transporter" evidence="10">
    <location>
        <begin position="14"/>
        <end position="259"/>
    </location>
</feature>
<dbReference type="GO" id="GO:0005524">
    <property type="term" value="F:ATP binding"/>
    <property type="evidence" value="ECO:0007669"/>
    <property type="project" value="UniProtKB-KW"/>
</dbReference>
<evidence type="ECO:0000256" key="5">
    <source>
        <dbReference type="ARBA" id="ARBA00022519"/>
    </source>
</evidence>
<dbReference type="GO" id="GO:0005886">
    <property type="term" value="C:plasma membrane"/>
    <property type="evidence" value="ECO:0007669"/>
    <property type="project" value="UniProtKB-SubCell"/>
</dbReference>
<dbReference type="GO" id="GO:0016887">
    <property type="term" value="F:ATP hydrolysis activity"/>
    <property type="evidence" value="ECO:0007669"/>
    <property type="project" value="InterPro"/>
</dbReference>
<dbReference type="InterPro" id="IPR027417">
    <property type="entry name" value="P-loop_NTPase"/>
</dbReference>
<evidence type="ECO:0000256" key="1">
    <source>
        <dbReference type="ARBA" id="ARBA00004202"/>
    </source>
</evidence>
<dbReference type="PROSITE" id="PS00211">
    <property type="entry name" value="ABC_TRANSPORTER_1"/>
    <property type="match status" value="1"/>
</dbReference>
<comment type="caution">
    <text evidence="11">The sequence shown here is derived from an EMBL/GenBank/DDBJ whole genome shotgun (WGS) entry which is preliminary data.</text>
</comment>
<gene>
    <name evidence="11" type="ORF">DBA34_03175</name>
    <name evidence="12" type="ORF">DBB29_01910</name>
</gene>
<dbReference type="InterPro" id="IPR050086">
    <property type="entry name" value="MetN_ABC_transporter-like"/>
</dbReference>
<evidence type="ECO:0000313" key="13">
    <source>
        <dbReference type="Proteomes" id="UP001172788"/>
    </source>
</evidence>
<keyword evidence="9" id="KW-0472">Membrane</keyword>
<keyword evidence="6" id="KW-0547">Nucleotide-binding</keyword>
<evidence type="ECO:0000313" key="14">
    <source>
        <dbReference type="Proteomes" id="UP001172791"/>
    </source>
</evidence>
<evidence type="ECO:0000256" key="4">
    <source>
        <dbReference type="ARBA" id="ARBA00022475"/>
    </source>
</evidence>
<evidence type="ECO:0000313" key="11">
    <source>
        <dbReference type="EMBL" id="MDN4572272.1"/>
    </source>
</evidence>
<evidence type="ECO:0000256" key="3">
    <source>
        <dbReference type="ARBA" id="ARBA00022448"/>
    </source>
</evidence>
<keyword evidence="8" id="KW-0029">Amino-acid transport</keyword>
<dbReference type="SUPFAM" id="SSF52540">
    <property type="entry name" value="P-loop containing nucleoside triphosphate hydrolases"/>
    <property type="match status" value="1"/>
</dbReference>
<dbReference type="Proteomes" id="UP001172788">
    <property type="component" value="Unassembled WGS sequence"/>
</dbReference>
<dbReference type="InterPro" id="IPR030679">
    <property type="entry name" value="ABC_ATPase_HisP-typ"/>
</dbReference>
<dbReference type="CDD" id="cd03262">
    <property type="entry name" value="ABC_HisP_GlnQ"/>
    <property type="match status" value="1"/>
</dbReference>
<dbReference type="Pfam" id="PF00005">
    <property type="entry name" value="ABC_tran"/>
    <property type="match status" value="1"/>
</dbReference>
<dbReference type="SMART" id="SM00382">
    <property type="entry name" value="AAA"/>
    <property type="match status" value="1"/>
</dbReference>
<dbReference type="PANTHER" id="PTHR43166:SF9">
    <property type="entry name" value="GLUTAMATE_ASPARTATE IMPORT ATP-BINDING PROTEIN GLTL"/>
    <property type="match status" value="1"/>
</dbReference>
<evidence type="ECO:0000256" key="7">
    <source>
        <dbReference type="ARBA" id="ARBA00022840"/>
    </source>
</evidence>
<dbReference type="AlphaFoldDB" id="A0AAW7MHN7"/>
<organism evidence="11 14">
    <name type="scientific">Pandoraea cepalis</name>
    <dbReference type="NCBI Taxonomy" id="2508294"/>
    <lineage>
        <taxon>Bacteria</taxon>
        <taxon>Pseudomonadati</taxon>
        <taxon>Pseudomonadota</taxon>
        <taxon>Betaproteobacteria</taxon>
        <taxon>Burkholderiales</taxon>
        <taxon>Burkholderiaceae</taxon>
        <taxon>Pandoraea</taxon>
    </lineage>
</organism>
<dbReference type="PROSITE" id="PS50893">
    <property type="entry name" value="ABC_TRANSPORTER_2"/>
    <property type="match status" value="1"/>
</dbReference>
<dbReference type="InterPro" id="IPR003593">
    <property type="entry name" value="AAA+_ATPase"/>
</dbReference>
<keyword evidence="7" id="KW-0067">ATP-binding</keyword>
<name>A0AAW7MHN7_9BURK</name>